<evidence type="ECO:0000313" key="2">
    <source>
        <dbReference type="EMBL" id="CAI2367992.1"/>
    </source>
</evidence>
<evidence type="ECO:0000256" key="1">
    <source>
        <dbReference type="SAM" id="SignalP"/>
    </source>
</evidence>
<organism evidence="2 3">
    <name type="scientific">Euplotes crassus</name>
    <dbReference type="NCBI Taxonomy" id="5936"/>
    <lineage>
        <taxon>Eukaryota</taxon>
        <taxon>Sar</taxon>
        <taxon>Alveolata</taxon>
        <taxon>Ciliophora</taxon>
        <taxon>Intramacronucleata</taxon>
        <taxon>Spirotrichea</taxon>
        <taxon>Hypotrichia</taxon>
        <taxon>Euplotida</taxon>
        <taxon>Euplotidae</taxon>
        <taxon>Moneuplotes</taxon>
    </lineage>
</organism>
<keyword evidence="3" id="KW-1185">Reference proteome</keyword>
<reference evidence="2" key="1">
    <citation type="submission" date="2023-07" db="EMBL/GenBank/DDBJ databases">
        <authorList>
            <consortium name="AG Swart"/>
            <person name="Singh M."/>
            <person name="Singh A."/>
            <person name="Seah K."/>
            <person name="Emmerich C."/>
        </authorList>
    </citation>
    <scope>NUCLEOTIDE SEQUENCE</scope>
    <source>
        <strain evidence="2">DP1</strain>
    </source>
</reference>
<dbReference type="EMBL" id="CAMPGE010009117">
    <property type="protein sequence ID" value="CAI2367992.1"/>
    <property type="molecule type" value="Genomic_DNA"/>
</dbReference>
<accession>A0AAD1XEA6</accession>
<feature type="chain" id="PRO_5042124553" evidence="1">
    <location>
        <begin position="18"/>
        <end position="403"/>
    </location>
</feature>
<sequence>MKLILAIFATLIALVYSRDECRVFSCSSIENEERVKHCAERDENDFGSWNVKQCNQKNSFCKTFGFKSPGALQYPARCEVIEPEEGEEEEKPFANNLGVGVEGDHCESYKDCHRSYYSKAKCEDNVCKASTKEGSKCKVHIDCPMGHFCDSKTCVKSRKAGQNCTKEIECEIGHSCLQLVEHDNQENICIPDSYLDDGVLFSYADTGFFNIKETDNLEGKQLEPTFSSHCESINQVQLGKNLFQCRKADTNLIPDLSRKAKGSNCIIQTYTHEDPKMFELQTNKTEKSLCGFNKDSKAWCPLKAGDKIAQYLYFNWVDKKNSFKCSRFSQNDPQTGSICHDLFVAQQADDEDLFSFTKFKATVLNPDSAQVWANTANNNICVAKSLTQDFWGNHFATFSHYTH</sequence>
<comment type="caution">
    <text evidence="2">The sequence shown here is derived from an EMBL/GenBank/DDBJ whole genome shotgun (WGS) entry which is preliminary data.</text>
</comment>
<evidence type="ECO:0000313" key="3">
    <source>
        <dbReference type="Proteomes" id="UP001295684"/>
    </source>
</evidence>
<proteinExistence type="predicted"/>
<dbReference type="AlphaFoldDB" id="A0AAD1XEA6"/>
<keyword evidence="1" id="KW-0732">Signal</keyword>
<gene>
    <name evidence="2" type="ORF">ECRASSUSDP1_LOCUS9281</name>
</gene>
<protein>
    <submittedName>
        <fullName evidence="2">Uncharacterized protein</fullName>
    </submittedName>
</protein>
<dbReference type="Proteomes" id="UP001295684">
    <property type="component" value="Unassembled WGS sequence"/>
</dbReference>
<feature type="signal peptide" evidence="1">
    <location>
        <begin position="1"/>
        <end position="17"/>
    </location>
</feature>
<name>A0AAD1XEA6_EUPCR</name>